<dbReference type="InterPro" id="IPR015424">
    <property type="entry name" value="PyrdxlP-dep_Trfase"/>
</dbReference>
<dbReference type="PIRSF" id="PIRSF006815">
    <property type="entry name" value="GcvPA"/>
    <property type="match status" value="1"/>
</dbReference>
<dbReference type="CDD" id="cd00613">
    <property type="entry name" value="GDC-P"/>
    <property type="match status" value="1"/>
</dbReference>
<feature type="domain" description="Glycine cleavage system P-protein N-terminal" evidence="5">
    <location>
        <begin position="2"/>
        <end position="439"/>
    </location>
</feature>
<comment type="subunit">
    <text evidence="4">The glycine cleavage system is composed of four proteins: P, T, L and H. In this organism, the P 'protein' is a heterodimer of two subunits.</text>
</comment>
<dbReference type="HAMAP" id="MF_00712">
    <property type="entry name" value="GcvPA"/>
    <property type="match status" value="1"/>
</dbReference>
<dbReference type="EC" id="1.4.4.2" evidence="4"/>
<dbReference type="Pfam" id="PF02347">
    <property type="entry name" value="GDC-P"/>
    <property type="match status" value="1"/>
</dbReference>
<evidence type="ECO:0000256" key="4">
    <source>
        <dbReference type="HAMAP-Rule" id="MF_00712"/>
    </source>
</evidence>
<evidence type="ECO:0000313" key="6">
    <source>
        <dbReference type="EMBL" id="CDX03002.1"/>
    </source>
</evidence>
<comment type="similarity">
    <text evidence="4">Belongs to the GcvP family. N-terminal subunit subfamily.</text>
</comment>
<dbReference type="PANTHER" id="PTHR42806:SF1">
    <property type="entry name" value="GLYCINE DEHYDROGENASE (DECARBOXYLATING)"/>
    <property type="match status" value="1"/>
</dbReference>
<evidence type="ECO:0000256" key="2">
    <source>
        <dbReference type="ARBA" id="ARBA00023002"/>
    </source>
</evidence>
<accession>A0A098B3R7</accession>
<proteinExistence type="inferred from homology"/>
<organism evidence="6">
    <name type="scientific">Desulfitobacterium hafniense</name>
    <name type="common">Desulfitobacterium frappieri</name>
    <dbReference type="NCBI Taxonomy" id="49338"/>
    <lineage>
        <taxon>Bacteria</taxon>
        <taxon>Bacillati</taxon>
        <taxon>Bacillota</taxon>
        <taxon>Clostridia</taxon>
        <taxon>Eubacteriales</taxon>
        <taxon>Desulfitobacteriaceae</taxon>
        <taxon>Desulfitobacterium</taxon>
    </lineage>
</organism>
<dbReference type="InterPro" id="IPR020581">
    <property type="entry name" value="GDC_P"/>
</dbReference>
<reference evidence="6" key="1">
    <citation type="submission" date="2014-07" db="EMBL/GenBank/DDBJ databases">
        <authorList>
            <person name="Hornung V.Bastian."/>
        </authorList>
    </citation>
    <scope>NUCLEOTIDE SEQUENCE</scope>
    <source>
        <strain evidence="6">PCE-S</strain>
    </source>
</reference>
<protein>
    <recommendedName>
        <fullName evidence="4">Probable glycine dehydrogenase (decarboxylating) subunit 1</fullName>
        <ecNumber evidence="4">1.4.4.2</ecNumber>
    </recommendedName>
    <alternativeName>
        <fullName evidence="4">Glycine cleavage system P-protein subunit 1</fullName>
    </alternativeName>
    <alternativeName>
        <fullName evidence="4">Glycine decarboxylase subunit 1</fullName>
    </alternativeName>
    <alternativeName>
        <fullName evidence="4">Glycine dehydrogenase (aminomethyl-transferring) subunit 1</fullName>
    </alternativeName>
</protein>
<gene>
    <name evidence="4" type="primary">gcvPA</name>
    <name evidence="6" type="ORF">DPCES_3115</name>
</gene>
<evidence type="ECO:0000259" key="5">
    <source>
        <dbReference type="Pfam" id="PF02347"/>
    </source>
</evidence>
<evidence type="ECO:0000256" key="3">
    <source>
        <dbReference type="ARBA" id="ARBA00049026"/>
    </source>
</evidence>
<comment type="catalytic activity">
    <reaction evidence="3 4">
        <text>N(6)-[(R)-lipoyl]-L-lysyl-[glycine-cleavage complex H protein] + glycine + H(+) = N(6)-[(R)-S(8)-aminomethyldihydrolipoyl]-L-lysyl-[glycine-cleavage complex H protein] + CO2</text>
        <dbReference type="Rhea" id="RHEA:24304"/>
        <dbReference type="Rhea" id="RHEA-COMP:10494"/>
        <dbReference type="Rhea" id="RHEA-COMP:10495"/>
        <dbReference type="ChEBI" id="CHEBI:15378"/>
        <dbReference type="ChEBI" id="CHEBI:16526"/>
        <dbReference type="ChEBI" id="CHEBI:57305"/>
        <dbReference type="ChEBI" id="CHEBI:83099"/>
        <dbReference type="ChEBI" id="CHEBI:83143"/>
        <dbReference type="EC" id="1.4.4.2"/>
    </reaction>
</comment>
<dbReference type="InterPro" id="IPR015421">
    <property type="entry name" value="PyrdxlP-dep_Trfase_major"/>
</dbReference>
<dbReference type="PATRIC" id="fig|49338.4.peg.3355"/>
<dbReference type="SUPFAM" id="SSF53383">
    <property type="entry name" value="PLP-dependent transferases"/>
    <property type="match status" value="1"/>
</dbReference>
<dbReference type="RefSeq" id="WP_208925860.1">
    <property type="nucleotide sequence ID" value="NZ_LK996017.1"/>
</dbReference>
<dbReference type="GO" id="GO:0019464">
    <property type="term" value="P:glycine decarboxylation via glycine cleavage system"/>
    <property type="evidence" value="ECO:0007669"/>
    <property type="project" value="UniProtKB-UniRule"/>
</dbReference>
<comment type="function">
    <text evidence="1 4">The glycine cleavage system catalyzes the degradation of glycine. The P protein binds the alpha-amino group of glycine through its pyridoxal phosphate cofactor; CO(2) is released and the remaining methylamine moiety is then transferred to the lipoamide cofactor of the H protein.</text>
</comment>
<dbReference type="GO" id="GO:0009116">
    <property type="term" value="P:nucleoside metabolic process"/>
    <property type="evidence" value="ECO:0007669"/>
    <property type="project" value="InterPro"/>
</dbReference>
<dbReference type="Gene3D" id="3.90.1150.10">
    <property type="entry name" value="Aspartate Aminotransferase, domain 1"/>
    <property type="match status" value="1"/>
</dbReference>
<dbReference type="Gene3D" id="3.40.640.10">
    <property type="entry name" value="Type I PLP-dependent aspartate aminotransferase-like (Major domain)"/>
    <property type="match status" value="1"/>
</dbReference>
<dbReference type="InterPro" id="IPR015422">
    <property type="entry name" value="PyrdxlP-dep_Trfase_small"/>
</dbReference>
<keyword evidence="2 4" id="KW-0560">Oxidoreductase</keyword>
<evidence type="ECO:0000256" key="1">
    <source>
        <dbReference type="ARBA" id="ARBA00003788"/>
    </source>
</evidence>
<dbReference type="GO" id="GO:0004375">
    <property type="term" value="F:glycine dehydrogenase (decarboxylating) activity"/>
    <property type="evidence" value="ECO:0007669"/>
    <property type="project" value="UniProtKB-EC"/>
</dbReference>
<dbReference type="NCBIfam" id="NF001696">
    <property type="entry name" value="PRK00451.1"/>
    <property type="match status" value="1"/>
</dbReference>
<sequence length="446" mass="49404">MNYVPNTVDQQEQILTRIGVGSLEELFADIPESVRRQAQLKIREGLSELELVKYMGRLAAENKTVEEYTSYLGAGAYEHFIPSYVDQLLLRSEFYTAYTPYQPEISQGTLQAIYEFQTLVCELTGMDGANASMYDGASALAEAALMSCDATRRKKVLVPQTIHPEYREVLRTYLLPRGVEILEIPYQEGAVDSEALEKVLNTEVAAVLLQSPNFFGMIEKAEEIGHMAHAKGGLLVMAVNPVSLGLLKSPGELGADIVVGEGQPFGNPLNFGGPYLGFLACREKYVRRMPGRIVGATKDKNGKKGYVLTLQAREQHIRREKAASNICSNEALCALAFTIHLSGLGKRGLKEMARLNLQKAHYGAEEIGKLPGMSLAFQGPFFHEFVIKTEVSPRKINEALLSYKIIGGLELSRFYPELDQHLLFCVTETKTKEDIDRLVAGMGEIK</sequence>
<dbReference type="AlphaFoldDB" id="A0A098B3R7"/>
<dbReference type="InterPro" id="IPR049315">
    <property type="entry name" value="GDC-P_N"/>
</dbReference>
<name>A0A098B3R7_DESHA</name>
<dbReference type="PANTHER" id="PTHR42806">
    <property type="entry name" value="GLYCINE CLEAVAGE SYSTEM P-PROTEIN"/>
    <property type="match status" value="1"/>
</dbReference>
<dbReference type="InterPro" id="IPR023010">
    <property type="entry name" value="GcvPA"/>
</dbReference>
<dbReference type="EMBL" id="LK996017">
    <property type="protein sequence ID" value="CDX03002.1"/>
    <property type="molecule type" value="Genomic_DNA"/>
</dbReference>